<dbReference type="InterPro" id="IPR020617">
    <property type="entry name" value="Thiolase_C"/>
</dbReference>
<comment type="similarity">
    <text evidence="1 4">Belongs to the thiolase-like superfamily. Thiolase family.</text>
</comment>
<keyword evidence="5" id="KW-0472">Membrane</keyword>
<keyword evidence="3 4" id="KW-0012">Acyltransferase</keyword>
<evidence type="ECO:0000313" key="8">
    <source>
        <dbReference type="EMBL" id="SFQ66433.1"/>
    </source>
</evidence>
<dbReference type="Gene3D" id="3.40.47.10">
    <property type="match status" value="2"/>
</dbReference>
<keyword evidence="9" id="KW-1185">Reference proteome</keyword>
<evidence type="ECO:0000256" key="5">
    <source>
        <dbReference type="SAM" id="Phobius"/>
    </source>
</evidence>
<keyword evidence="2 4" id="KW-0808">Transferase</keyword>
<feature type="domain" description="Thiolase N-terminal" evidence="6">
    <location>
        <begin position="5"/>
        <end position="230"/>
    </location>
</feature>
<dbReference type="PROSITE" id="PS00737">
    <property type="entry name" value="THIOLASE_2"/>
    <property type="match status" value="1"/>
</dbReference>
<name>A0A1I6ACT6_9BACI</name>
<feature type="transmembrane region" description="Helical" evidence="5">
    <location>
        <begin position="342"/>
        <end position="362"/>
    </location>
</feature>
<protein>
    <submittedName>
        <fullName evidence="8">Acetyl-CoA C-acetyltransferase</fullName>
    </submittedName>
</protein>
<gene>
    <name evidence="8" type="ORF">SAMN02745910_02620</name>
</gene>
<dbReference type="Proteomes" id="UP000182762">
    <property type="component" value="Unassembled WGS sequence"/>
</dbReference>
<dbReference type="GeneID" id="93711264"/>
<evidence type="ECO:0000259" key="7">
    <source>
        <dbReference type="Pfam" id="PF02803"/>
    </source>
</evidence>
<dbReference type="SUPFAM" id="SSF53901">
    <property type="entry name" value="Thiolase-like"/>
    <property type="match status" value="1"/>
</dbReference>
<keyword evidence="5" id="KW-1133">Transmembrane helix</keyword>
<feature type="domain" description="Thiolase C-terminal" evidence="7">
    <location>
        <begin position="245"/>
        <end position="360"/>
    </location>
</feature>
<evidence type="ECO:0000256" key="4">
    <source>
        <dbReference type="RuleBase" id="RU003557"/>
    </source>
</evidence>
<dbReference type="PANTHER" id="PTHR43853:SF3">
    <property type="entry name" value="ACETYL-COA C-ACETYLTRANSFERASE YHFS-RELATED"/>
    <property type="match status" value="1"/>
</dbReference>
<evidence type="ECO:0000256" key="2">
    <source>
        <dbReference type="ARBA" id="ARBA00022679"/>
    </source>
</evidence>
<dbReference type="PANTHER" id="PTHR43853">
    <property type="entry name" value="3-KETOACYL-COA THIOLASE, PEROXISOMAL"/>
    <property type="match status" value="1"/>
</dbReference>
<dbReference type="NCBIfam" id="TIGR01930">
    <property type="entry name" value="AcCoA-C-Actrans"/>
    <property type="match status" value="1"/>
</dbReference>
<evidence type="ECO:0000313" key="9">
    <source>
        <dbReference type="Proteomes" id="UP000182762"/>
    </source>
</evidence>
<dbReference type="RefSeq" id="WP_061805315.1">
    <property type="nucleotide sequence ID" value="NZ_FOXX01000006.1"/>
</dbReference>
<proteinExistence type="inferred from homology"/>
<comment type="caution">
    <text evidence="8">The sequence shown here is derived from an EMBL/GenBank/DDBJ whole genome shotgun (WGS) entry which is preliminary data.</text>
</comment>
<dbReference type="InterPro" id="IPR020616">
    <property type="entry name" value="Thiolase_N"/>
</dbReference>
<dbReference type="InterPro" id="IPR020613">
    <property type="entry name" value="Thiolase_CS"/>
</dbReference>
<evidence type="ECO:0000256" key="3">
    <source>
        <dbReference type="ARBA" id="ARBA00023315"/>
    </source>
</evidence>
<dbReference type="Pfam" id="PF02803">
    <property type="entry name" value="Thiolase_C"/>
    <property type="match status" value="1"/>
</dbReference>
<dbReference type="InterPro" id="IPR050215">
    <property type="entry name" value="Thiolase-like_sf_Thiolase"/>
</dbReference>
<evidence type="ECO:0000259" key="6">
    <source>
        <dbReference type="Pfam" id="PF00108"/>
    </source>
</evidence>
<dbReference type="Pfam" id="PF00108">
    <property type="entry name" value="Thiolase_N"/>
    <property type="match status" value="1"/>
</dbReference>
<dbReference type="CDD" id="cd00751">
    <property type="entry name" value="thiolase"/>
    <property type="match status" value="1"/>
</dbReference>
<dbReference type="InterPro" id="IPR002155">
    <property type="entry name" value="Thiolase"/>
</dbReference>
<evidence type="ECO:0000256" key="1">
    <source>
        <dbReference type="ARBA" id="ARBA00010982"/>
    </source>
</evidence>
<dbReference type="InterPro" id="IPR016039">
    <property type="entry name" value="Thiolase-like"/>
</dbReference>
<reference evidence="8 9" key="1">
    <citation type="submission" date="2016-10" db="EMBL/GenBank/DDBJ databases">
        <authorList>
            <person name="Varghese N."/>
            <person name="Submissions S."/>
        </authorList>
    </citation>
    <scope>NUCLEOTIDE SEQUENCE [LARGE SCALE GENOMIC DNA]</scope>
    <source>
        <strain evidence="8 9">DSM 13796</strain>
    </source>
</reference>
<dbReference type="EMBL" id="FOXX01000006">
    <property type="protein sequence ID" value="SFQ66433.1"/>
    <property type="molecule type" value="Genomic_DNA"/>
</dbReference>
<organism evidence="8 9">
    <name type="scientific">Priestia endophytica DSM 13796</name>
    <dbReference type="NCBI Taxonomy" id="1121089"/>
    <lineage>
        <taxon>Bacteria</taxon>
        <taxon>Bacillati</taxon>
        <taxon>Bacillota</taxon>
        <taxon>Bacilli</taxon>
        <taxon>Bacillales</taxon>
        <taxon>Bacillaceae</taxon>
        <taxon>Priestia</taxon>
    </lineage>
</organism>
<keyword evidence="5" id="KW-0812">Transmembrane</keyword>
<dbReference type="PIRSF" id="PIRSF000429">
    <property type="entry name" value="Ac-CoA_Ac_transf"/>
    <property type="match status" value="1"/>
</dbReference>
<sequence>MKEALIVQAKRTPIGRQNGVFKTKTVEELTAPLLYELSRCVPGTIDEVILAHTIGPGGNLARLSLLQGGLSPNIPGLTLDRQCGGGLEAIRLSAALIKSGSGTCYLAGGSESTSTSSYKKRARFSPDEIGDPDMGLAAEYVAQKYGITRAKQDEYARISYTRTYEALQNGSLKEEIFPLFGIDCDEALTRKPPSERLFSRAAPSFLHDGTVTAANCAGISDGSCVTVVMEGERAKELNMYRGLKILGTASIGVHPHFPGEAPIKAIRKLLDEQNLTVHDIDLFEINEAFSSKVVACARELHIPLERLNVRGGAIALGHPYGASGAMLATRLFYEGQKRDARYAIASAGIAGGLGLSILFEVIK</sequence>
<accession>A0A1I6ACT6</accession>
<dbReference type="NCBIfam" id="NF005212">
    <property type="entry name" value="PRK06690.1"/>
    <property type="match status" value="1"/>
</dbReference>